<gene>
    <name evidence="1" type="ORF">IWW38_000902</name>
</gene>
<accession>A0ACC1M9U0</accession>
<name>A0ACC1M9U0_9FUNG</name>
<protein>
    <submittedName>
        <fullName evidence="1">Uncharacterized protein</fullName>
    </submittedName>
</protein>
<organism evidence="1 2">
    <name type="scientific">Coemansia aciculifera</name>
    <dbReference type="NCBI Taxonomy" id="417176"/>
    <lineage>
        <taxon>Eukaryota</taxon>
        <taxon>Fungi</taxon>
        <taxon>Fungi incertae sedis</taxon>
        <taxon>Zoopagomycota</taxon>
        <taxon>Kickxellomycotina</taxon>
        <taxon>Kickxellomycetes</taxon>
        <taxon>Kickxellales</taxon>
        <taxon>Kickxellaceae</taxon>
        <taxon>Coemansia</taxon>
    </lineage>
</organism>
<reference evidence="1" key="1">
    <citation type="submission" date="2022-07" db="EMBL/GenBank/DDBJ databases">
        <title>Phylogenomic reconstructions and comparative analyses of Kickxellomycotina fungi.</title>
        <authorList>
            <person name="Reynolds N.K."/>
            <person name="Stajich J.E."/>
            <person name="Barry K."/>
            <person name="Grigoriev I.V."/>
            <person name="Crous P."/>
            <person name="Smith M.E."/>
        </authorList>
    </citation>
    <scope>NUCLEOTIDE SEQUENCE</scope>
    <source>
        <strain evidence="1">CBS 190363</strain>
    </source>
</reference>
<keyword evidence="2" id="KW-1185">Reference proteome</keyword>
<dbReference type="Proteomes" id="UP001139981">
    <property type="component" value="Unassembled WGS sequence"/>
</dbReference>
<sequence length="213" mass="23177">MASRAAISTVRSSLGRLNSKTTAFLLCDVQEKFRSSIHAFESVVQVSQKLSATSKILNIPLIVTEQYPRGLGSTAAEIPIDHAVLLDSKTMFSMITPKVAEKLEELKVGSVVLYGIEAHVCVLQTCLDLLERQFEVHVVADGVSSMNWPEIDIALKRMAACGAHVVSSESVVFQLAGDAKSPSFPAIRDLVKEHQQAARQNKLLFKDTNGANL</sequence>
<evidence type="ECO:0000313" key="1">
    <source>
        <dbReference type="EMBL" id="KAJ2899658.1"/>
    </source>
</evidence>
<evidence type="ECO:0000313" key="2">
    <source>
        <dbReference type="Proteomes" id="UP001139981"/>
    </source>
</evidence>
<dbReference type="EMBL" id="JANBVB010000021">
    <property type="protein sequence ID" value="KAJ2899658.1"/>
    <property type="molecule type" value="Genomic_DNA"/>
</dbReference>
<proteinExistence type="predicted"/>
<comment type="caution">
    <text evidence="1">The sequence shown here is derived from an EMBL/GenBank/DDBJ whole genome shotgun (WGS) entry which is preliminary data.</text>
</comment>